<protein>
    <submittedName>
        <fullName evidence="1">Uncharacterized protein</fullName>
    </submittedName>
</protein>
<sequence>MPGHIDEATVIGPIANSFQKSPGLSPALVALGVDVPGDGGNGDSFSLCLRNAAEAGLDFSRRYPLIRQDCPTGACGGQPESSFDGLHN</sequence>
<dbReference type="Proteomes" id="UP000821845">
    <property type="component" value="Chromosome 1"/>
</dbReference>
<dbReference type="EMBL" id="CM023481">
    <property type="protein sequence ID" value="KAH6947309.1"/>
    <property type="molecule type" value="Genomic_DNA"/>
</dbReference>
<accession>A0ACB7TME1</accession>
<reference evidence="1" key="1">
    <citation type="submission" date="2020-05" db="EMBL/GenBank/DDBJ databases">
        <title>Large-scale comparative analyses of tick genomes elucidate their genetic diversity and vector capacities.</title>
        <authorList>
            <person name="Jia N."/>
            <person name="Wang J."/>
            <person name="Shi W."/>
            <person name="Du L."/>
            <person name="Sun Y."/>
            <person name="Zhan W."/>
            <person name="Jiang J."/>
            <person name="Wang Q."/>
            <person name="Zhang B."/>
            <person name="Ji P."/>
            <person name="Sakyi L.B."/>
            <person name="Cui X."/>
            <person name="Yuan T."/>
            <person name="Jiang B."/>
            <person name="Yang W."/>
            <person name="Lam T.T.-Y."/>
            <person name="Chang Q."/>
            <person name="Ding S."/>
            <person name="Wang X."/>
            <person name="Zhu J."/>
            <person name="Ruan X."/>
            <person name="Zhao L."/>
            <person name="Wei J."/>
            <person name="Que T."/>
            <person name="Du C."/>
            <person name="Cheng J."/>
            <person name="Dai P."/>
            <person name="Han X."/>
            <person name="Huang E."/>
            <person name="Gao Y."/>
            <person name="Liu J."/>
            <person name="Shao H."/>
            <person name="Ye R."/>
            <person name="Li L."/>
            <person name="Wei W."/>
            <person name="Wang X."/>
            <person name="Wang C."/>
            <person name="Yang T."/>
            <person name="Huo Q."/>
            <person name="Li W."/>
            <person name="Guo W."/>
            <person name="Chen H."/>
            <person name="Zhou L."/>
            <person name="Ni X."/>
            <person name="Tian J."/>
            <person name="Zhou Y."/>
            <person name="Sheng Y."/>
            <person name="Liu T."/>
            <person name="Pan Y."/>
            <person name="Xia L."/>
            <person name="Li J."/>
            <person name="Zhao F."/>
            <person name="Cao W."/>
        </authorList>
    </citation>
    <scope>NUCLEOTIDE SEQUENCE</scope>
    <source>
        <strain evidence="1">Hyas-2018</strain>
    </source>
</reference>
<evidence type="ECO:0000313" key="2">
    <source>
        <dbReference type="Proteomes" id="UP000821845"/>
    </source>
</evidence>
<organism evidence="1 2">
    <name type="scientific">Hyalomma asiaticum</name>
    <name type="common">Tick</name>
    <dbReference type="NCBI Taxonomy" id="266040"/>
    <lineage>
        <taxon>Eukaryota</taxon>
        <taxon>Metazoa</taxon>
        <taxon>Ecdysozoa</taxon>
        <taxon>Arthropoda</taxon>
        <taxon>Chelicerata</taxon>
        <taxon>Arachnida</taxon>
        <taxon>Acari</taxon>
        <taxon>Parasitiformes</taxon>
        <taxon>Ixodida</taxon>
        <taxon>Ixodoidea</taxon>
        <taxon>Ixodidae</taxon>
        <taxon>Hyalomminae</taxon>
        <taxon>Hyalomma</taxon>
    </lineage>
</organism>
<gene>
    <name evidence="1" type="ORF">HPB50_018367</name>
</gene>
<evidence type="ECO:0000313" key="1">
    <source>
        <dbReference type="EMBL" id="KAH6947309.1"/>
    </source>
</evidence>
<keyword evidence="2" id="KW-1185">Reference proteome</keyword>
<name>A0ACB7TME1_HYAAI</name>
<comment type="caution">
    <text evidence="1">The sequence shown here is derived from an EMBL/GenBank/DDBJ whole genome shotgun (WGS) entry which is preliminary data.</text>
</comment>
<proteinExistence type="predicted"/>